<dbReference type="Pfam" id="PF00023">
    <property type="entry name" value="Ank"/>
    <property type="match status" value="1"/>
</dbReference>
<accession>A0A3N4JP32</accession>
<dbReference type="Gene3D" id="1.25.40.20">
    <property type="entry name" value="Ankyrin repeat-containing domain"/>
    <property type="match status" value="1"/>
</dbReference>
<keyword evidence="2 3" id="KW-0040">ANK repeat</keyword>
<keyword evidence="1" id="KW-0677">Repeat</keyword>
<dbReference type="InterPro" id="IPR002110">
    <property type="entry name" value="Ankyrin_rpt"/>
</dbReference>
<evidence type="ECO:0000256" key="2">
    <source>
        <dbReference type="ARBA" id="ARBA00023043"/>
    </source>
</evidence>
<dbReference type="OrthoDB" id="194358at2759"/>
<dbReference type="PANTHER" id="PTHR24198:SF165">
    <property type="entry name" value="ANKYRIN REPEAT-CONTAINING PROTEIN-RELATED"/>
    <property type="match status" value="1"/>
</dbReference>
<dbReference type="SMART" id="SM00248">
    <property type="entry name" value="ANK"/>
    <property type="match status" value="3"/>
</dbReference>
<evidence type="ECO:0000256" key="3">
    <source>
        <dbReference type="PROSITE-ProRule" id="PRU00023"/>
    </source>
</evidence>
<evidence type="ECO:0000313" key="5">
    <source>
        <dbReference type="Proteomes" id="UP000276215"/>
    </source>
</evidence>
<protein>
    <submittedName>
        <fullName evidence="4">Ankyrin</fullName>
    </submittedName>
</protein>
<dbReference type="EMBL" id="ML120395">
    <property type="protein sequence ID" value="RPA98541.1"/>
    <property type="molecule type" value="Genomic_DNA"/>
</dbReference>
<sequence>DSGFDPETKRGYGITSLMYAIFAEQETIVKLLLTYEKVRNSTAVDPMLDSPLHIAARCGVLEILRIVLETSTFDANLHGANGWTPLHHAAMFGEGASVSLLLAHPGINVNAVDDHLLTPLISA</sequence>
<dbReference type="STRING" id="1336337.A0A3N4JP32"/>
<gene>
    <name evidence="4" type="ORF">L873DRAFT_1603414</name>
</gene>
<organism evidence="4 5">
    <name type="scientific">Choiromyces venosus 120613-1</name>
    <dbReference type="NCBI Taxonomy" id="1336337"/>
    <lineage>
        <taxon>Eukaryota</taxon>
        <taxon>Fungi</taxon>
        <taxon>Dikarya</taxon>
        <taxon>Ascomycota</taxon>
        <taxon>Pezizomycotina</taxon>
        <taxon>Pezizomycetes</taxon>
        <taxon>Pezizales</taxon>
        <taxon>Tuberaceae</taxon>
        <taxon>Choiromyces</taxon>
    </lineage>
</organism>
<reference evidence="4 5" key="1">
    <citation type="journal article" date="2018" name="Nat. Ecol. Evol.">
        <title>Pezizomycetes genomes reveal the molecular basis of ectomycorrhizal truffle lifestyle.</title>
        <authorList>
            <person name="Murat C."/>
            <person name="Payen T."/>
            <person name="Noel B."/>
            <person name="Kuo A."/>
            <person name="Morin E."/>
            <person name="Chen J."/>
            <person name="Kohler A."/>
            <person name="Krizsan K."/>
            <person name="Balestrini R."/>
            <person name="Da Silva C."/>
            <person name="Montanini B."/>
            <person name="Hainaut M."/>
            <person name="Levati E."/>
            <person name="Barry K.W."/>
            <person name="Belfiori B."/>
            <person name="Cichocki N."/>
            <person name="Clum A."/>
            <person name="Dockter R.B."/>
            <person name="Fauchery L."/>
            <person name="Guy J."/>
            <person name="Iotti M."/>
            <person name="Le Tacon F."/>
            <person name="Lindquist E.A."/>
            <person name="Lipzen A."/>
            <person name="Malagnac F."/>
            <person name="Mello A."/>
            <person name="Molinier V."/>
            <person name="Miyauchi S."/>
            <person name="Poulain J."/>
            <person name="Riccioni C."/>
            <person name="Rubini A."/>
            <person name="Sitrit Y."/>
            <person name="Splivallo R."/>
            <person name="Traeger S."/>
            <person name="Wang M."/>
            <person name="Zifcakova L."/>
            <person name="Wipf D."/>
            <person name="Zambonelli A."/>
            <person name="Paolocci F."/>
            <person name="Nowrousian M."/>
            <person name="Ottonello S."/>
            <person name="Baldrian P."/>
            <person name="Spatafora J.W."/>
            <person name="Henrissat B."/>
            <person name="Nagy L.G."/>
            <person name="Aury J.M."/>
            <person name="Wincker P."/>
            <person name="Grigoriev I.V."/>
            <person name="Bonfante P."/>
            <person name="Martin F.M."/>
        </authorList>
    </citation>
    <scope>NUCLEOTIDE SEQUENCE [LARGE SCALE GENOMIC DNA]</scope>
    <source>
        <strain evidence="4 5">120613-1</strain>
    </source>
</reference>
<feature type="repeat" description="ANK" evidence="3">
    <location>
        <begin position="81"/>
        <end position="114"/>
    </location>
</feature>
<evidence type="ECO:0000313" key="4">
    <source>
        <dbReference type="EMBL" id="RPA98541.1"/>
    </source>
</evidence>
<dbReference type="SUPFAM" id="SSF48403">
    <property type="entry name" value="Ankyrin repeat"/>
    <property type="match status" value="1"/>
</dbReference>
<feature type="non-terminal residue" evidence="4">
    <location>
        <position position="123"/>
    </location>
</feature>
<dbReference type="Proteomes" id="UP000276215">
    <property type="component" value="Unassembled WGS sequence"/>
</dbReference>
<dbReference type="PROSITE" id="PS50088">
    <property type="entry name" value="ANK_REPEAT"/>
    <property type="match status" value="1"/>
</dbReference>
<dbReference type="Pfam" id="PF12796">
    <property type="entry name" value="Ank_2"/>
    <property type="match status" value="1"/>
</dbReference>
<feature type="non-terminal residue" evidence="4">
    <location>
        <position position="1"/>
    </location>
</feature>
<keyword evidence="5" id="KW-1185">Reference proteome</keyword>
<evidence type="ECO:0000256" key="1">
    <source>
        <dbReference type="ARBA" id="ARBA00022737"/>
    </source>
</evidence>
<dbReference type="PANTHER" id="PTHR24198">
    <property type="entry name" value="ANKYRIN REPEAT AND PROTEIN KINASE DOMAIN-CONTAINING PROTEIN"/>
    <property type="match status" value="1"/>
</dbReference>
<dbReference type="AlphaFoldDB" id="A0A3N4JP32"/>
<dbReference type="PROSITE" id="PS50297">
    <property type="entry name" value="ANK_REP_REGION"/>
    <property type="match status" value="1"/>
</dbReference>
<dbReference type="InterPro" id="IPR036770">
    <property type="entry name" value="Ankyrin_rpt-contain_sf"/>
</dbReference>
<name>A0A3N4JP32_9PEZI</name>
<proteinExistence type="predicted"/>